<comment type="caution">
    <text evidence="3">The sequence shown here is derived from an EMBL/GenBank/DDBJ whole genome shotgun (WGS) entry which is preliminary data.</text>
</comment>
<evidence type="ECO:0000313" key="4">
    <source>
        <dbReference type="Proteomes" id="UP000319257"/>
    </source>
</evidence>
<feature type="compositionally biased region" description="Basic and acidic residues" evidence="2">
    <location>
        <begin position="356"/>
        <end position="366"/>
    </location>
</feature>
<dbReference type="GeneID" id="41967857"/>
<dbReference type="InterPro" id="IPR036291">
    <property type="entry name" value="NAD(P)-bd_dom_sf"/>
</dbReference>
<gene>
    <name evidence="3" type="ORF">E0L32_000410</name>
</gene>
<dbReference type="OrthoDB" id="542013at2759"/>
<dbReference type="STRING" id="1093900.A0A507B4K6"/>
<sequence>MAPMLTWGAWRAQAKAQLPPPTESFAGKTVLITGAKGVVCSEVARILIRLGVGTLVLAVRGIPEGPEGEPALEALLGPSADRSGTRVLVWPLDLLSFDSVKALAARATKELPRLDVVLNGAARSSRDRQLTKEGWEYVHHQGVMVNHLAPALLTLLLLPLLKKTADEHNTTTVAAEIASLGSRMSRSAMPTPPATPATDGTTAYLSAVNAKGDWVSRHQMYGITKLLFCHFLHELAAQLQAPNVQFHSADFGVCKVQKGVNETFKSALPMMYLLGREPEMCANVVVNSCIAHEGAKQSFYVDYDAIGLPDFMADESGVRLQKVVWQETKAVLLKVSPKAYDQVLPKAGASNAVSTEKQDNAGKAEAEVAGGALEESSTGVTA</sequence>
<reference evidence="3 4" key="1">
    <citation type="submission" date="2019-06" db="EMBL/GenBank/DDBJ databases">
        <title>Draft genome sequence of the filamentous fungus Phialemoniopsis curvata isolated from diesel fuel.</title>
        <authorList>
            <person name="Varaljay V.A."/>
            <person name="Lyon W.J."/>
            <person name="Crouch A.L."/>
            <person name="Drake C.E."/>
            <person name="Hollomon J.M."/>
            <person name="Nadeau L.J."/>
            <person name="Nunn H.S."/>
            <person name="Stevenson B.S."/>
            <person name="Bojanowski C.L."/>
            <person name="Crookes-Goodson W.J."/>
        </authorList>
    </citation>
    <scope>NUCLEOTIDE SEQUENCE [LARGE SCALE GENOMIC DNA]</scope>
    <source>
        <strain evidence="3 4">D216</strain>
    </source>
</reference>
<proteinExistence type="predicted"/>
<dbReference type="RefSeq" id="XP_030995727.1">
    <property type="nucleotide sequence ID" value="XM_031138482.1"/>
</dbReference>
<evidence type="ECO:0000313" key="3">
    <source>
        <dbReference type="EMBL" id="TPX14016.1"/>
    </source>
</evidence>
<dbReference type="Gene3D" id="3.40.50.720">
    <property type="entry name" value="NAD(P)-binding Rossmann-like Domain"/>
    <property type="match status" value="1"/>
</dbReference>
<keyword evidence="4" id="KW-1185">Reference proteome</keyword>
<dbReference type="InParanoid" id="A0A507B4K6"/>
<organism evidence="3 4">
    <name type="scientific">Thyridium curvatum</name>
    <dbReference type="NCBI Taxonomy" id="1093900"/>
    <lineage>
        <taxon>Eukaryota</taxon>
        <taxon>Fungi</taxon>
        <taxon>Dikarya</taxon>
        <taxon>Ascomycota</taxon>
        <taxon>Pezizomycotina</taxon>
        <taxon>Sordariomycetes</taxon>
        <taxon>Sordariomycetidae</taxon>
        <taxon>Thyridiales</taxon>
        <taxon>Thyridiaceae</taxon>
        <taxon>Thyridium</taxon>
    </lineage>
</organism>
<dbReference type="PANTHER" id="PTHR43157:SF31">
    <property type="entry name" value="PHOSPHATIDYLINOSITOL-GLYCAN BIOSYNTHESIS CLASS F PROTEIN"/>
    <property type="match status" value="1"/>
</dbReference>
<accession>A0A507B4K6</accession>
<name>A0A507B4K6_9PEZI</name>
<dbReference type="PANTHER" id="PTHR43157">
    <property type="entry name" value="PHOSPHATIDYLINOSITOL-GLYCAN BIOSYNTHESIS CLASS F PROTEIN-RELATED"/>
    <property type="match status" value="1"/>
</dbReference>
<evidence type="ECO:0000256" key="1">
    <source>
        <dbReference type="ARBA" id="ARBA00023002"/>
    </source>
</evidence>
<dbReference type="GO" id="GO:0016491">
    <property type="term" value="F:oxidoreductase activity"/>
    <property type="evidence" value="ECO:0007669"/>
    <property type="project" value="UniProtKB-KW"/>
</dbReference>
<dbReference type="AlphaFoldDB" id="A0A507B4K6"/>
<keyword evidence="1" id="KW-0560">Oxidoreductase</keyword>
<feature type="region of interest" description="Disordered" evidence="2">
    <location>
        <begin position="351"/>
        <end position="382"/>
    </location>
</feature>
<evidence type="ECO:0000256" key="2">
    <source>
        <dbReference type="SAM" id="MobiDB-lite"/>
    </source>
</evidence>
<dbReference type="SUPFAM" id="SSF51735">
    <property type="entry name" value="NAD(P)-binding Rossmann-fold domains"/>
    <property type="match status" value="1"/>
</dbReference>
<dbReference type="EMBL" id="SKBQ01000002">
    <property type="protein sequence ID" value="TPX14016.1"/>
    <property type="molecule type" value="Genomic_DNA"/>
</dbReference>
<dbReference type="Pfam" id="PF00106">
    <property type="entry name" value="adh_short"/>
    <property type="match status" value="1"/>
</dbReference>
<dbReference type="InterPro" id="IPR002347">
    <property type="entry name" value="SDR_fam"/>
</dbReference>
<dbReference type="Proteomes" id="UP000319257">
    <property type="component" value="Unassembled WGS sequence"/>
</dbReference>
<protein>
    <submittedName>
        <fullName evidence="3">Uncharacterized protein</fullName>
    </submittedName>
</protein>